<keyword evidence="6" id="KW-1185">Reference proteome</keyword>
<evidence type="ECO:0000313" key="5">
    <source>
        <dbReference type="EMBL" id="ALT68464.1"/>
    </source>
</evidence>
<dbReference type="OrthoDB" id="44145at2157"/>
<evidence type="ECO:0000256" key="1">
    <source>
        <dbReference type="ARBA" id="ARBA00006814"/>
    </source>
</evidence>
<gene>
    <name evidence="5" type="primary">hycI</name>
    <name evidence="5" type="ORF">sm9_0667</name>
</gene>
<name>A0A0U3E6B6_9EURY</name>
<protein>
    <submittedName>
        <fullName evidence="5">Hydrogenase maturation protease HycI</fullName>
    </submittedName>
</protein>
<dbReference type="InterPro" id="IPR004420">
    <property type="entry name" value="Pept_A31_hyd_mat_HycI"/>
</dbReference>
<dbReference type="GeneID" id="26735640"/>
<dbReference type="CDD" id="cd06067">
    <property type="entry name" value="H2MP_MemB-H2evol"/>
    <property type="match status" value="1"/>
</dbReference>
<dbReference type="GO" id="GO:0008047">
    <property type="term" value="F:enzyme activator activity"/>
    <property type="evidence" value="ECO:0007669"/>
    <property type="project" value="InterPro"/>
</dbReference>
<dbReference type="Gene3D" id="3.40.50.1450">
    <property type="entry name" value="HybD-like"/>
    <property type="match status" value="1"/>
</dbReference>
<organism evidence="5 6">
    <name type="scientific">Methanobrevibacter millerae</name>
    <dbReference type="NCBI Taxonomy" id="230361"/>
    <lineage>
        <taxon>Archaea</taxon>
        <taxon>Methanobacteriati</taxon>
        <taxon>Methanobacteriota</taxon>
        <taxon>Methanomada group</taxon>
        <taxon>Methanobacteria</taxon>
        <taxon>Methanobacteriales</taxon>
        <taxon>Methanobacteriaceae</taxon>
        <taxon>Methanobrevibacter</taxon>
    </lineage>
</organism>
<dbReference type="Proteomes" id="UP000067738">
    <property type="component" value="Chromosome"/>
</dbReference>
<evidence type="ECO:0000256" key="3">
    <source>
        <dbReference type="ARBA" id="ARBA00022750"/>
    </source>
</evidence>
<dbReference type="RefSeq" id="WP_083495821.1">
    <property type="nucleotide sequence ID" value="NZ_CP011266.1"/>
</dbReference>
<dbReference type="PATRIC" id="fig|230361.4.peg.690"/>
<keyword evidence="4" id="KW-0378">Hydrolase</keyword>
<evidence type="ECO:0000256" key="4">
    <source>
        <dbReference type="ARBA" id="ARBA00022801"/>
    </source>
</evidence>
<accession>A0A0U3E6B6</accession>
<dbReference type="GO" id="GO:0016485">
    <property type="term" value="P:protein processing"/>
    <property type="evidence" value="ECO:0007669"/>
    <property type="project" value="TreeGrafter"/>
</dbReference>
<dbReference type="PANTHER" id="PTHR30302:SF1">
    <property type="entry name" value="HYDROGENASE 2 MATURATION PROTEASE"/>
    <property type="match status" value="1"/>
</dbReference>
<dbReference type="SUPFAM" id="SSF53163">
    <property type="entry name" value="HybD-like"/>
    <property type="match status" value="1"/>
</dbReference>
<dbReference type="GO" id="GO:0004190">
    <property type="term" value="F:aspartic-type endopeptidase activity"/>
    <property type="evidence" value="ECO:0007669"/>
    <property type="project" value="UniProtKB-KW"/>
</dbReference>
<dbReference type="KEGG" id="mmil:sm9_0667"/>
<comment type="similarity">
    <text evidence="1">Belongs to the peptidase A31 family.</text>
</comment>
<sequence>MGIGNELKYDDGVGPFIISKLNKLNLNENVLLINAQTVPENFTGKIRKENPSHIILIDACLMGLNPGDYKIVNNEDFSNIGISTHSMSLSYFVKFLNNDNILFIGIEPLLLELIDQDSLGVLGADVMDFNGKLTENVEYSANEIVGLLEELL</sequence>
<dbReference type="EMBL" id="CP011266">
    <property type="protein sequence ID" value="ALT68464.1"/>
    <property type="molecule type" value="Genomic_DNA"/>
</dbReference>
<keyword evidence="2 5" id="KW-0645">Protease</keyword>
<evidence type="ECO:0000256" key="2">
    <source>
        <dbReference type="ARBA" id="ARBA00022670"/>
    </source>
</evidence>
<dbReference type="PANTHER" id="PTHR30302">
    <property type="entry name" value="HYDROGENASE 1 MATURATION PROTEASE"/>
    <property type="match status" value="1"/>
</dbReference>
<proteinExistence type="inferred from homology"/>
<dbReference type="InterPro" id="IPR023430">
    <property type="entry name" value="Pept_HybD-like_dom_sf"/>
</dbReference>
<dbReference type="NCBIfam" id="TIGR00142">
    <property type="entry name" value="hycI"/>
    <property type="match status" value="1"/>
</dbReference>
<dbReference type="InterPro" id="IPR000671">
    <property type="entry name" value="Peptidase_A31"/>
</dbReference>
<keyword evidence="3" id="KW-0064">Aspartyl protease</keyword>
<evidence type="ECO:0000313" key="6">
    <source>
        <dbReference type="Proteomes" id="UP000067738"/>
    </source>
</evidence>
<dbReference type="AlphaFoldDB" id="A0A0U3E6B6"/>
<dbReference type="Pfam" id="PF01750">
    <property type="entry name" value="HycI"/>
    <property type="match status" value="1"/>
</dbReference>
<reference evidence="5 6" key="1">
    <citation type="submission" date="2015-04" db="EMBL/GenBank/DDBJ databases">
        <title>The complete genome sequence of the rumen methanogen Methanobrevibacter millerae SM9.</title>
        <authorList>
            <person name="Leahy S.C."/>
            <person name="Kelly W.J."/>
            <person name="Pacheco D.M."/>
            <person name="Li D."/>
            <person name="Altermann E."/>
            <person name="Attwood G.T."/>
        </authorList>
    </citation>
    <scope>NUCLEOTIDE SEQUENCE [LARGE SCALE GENOMIC DNA]</scope>
    <source>
        <strain evidence="5 6">SM9</strain>
    </source>
</reference>
<dbReference type="NCBIfam" id="TIGR00072">
    <property type="entry name" value="hydrog_prot"/>
    <property type="match status" value="1"/>
</dbReference>